<comment type="caution">
    <text evidence="9">The sequence shown here is derived from an EMBL/GenBank/DDBJ whole genome shotgun (WGS) entry which is preliminary data.</text>
</comment>
<feature type="compositionally biased region" description="Acidic residues" evidence="2">
    <location>
        <begin position="154"/>
        <end position="168"/>
    </location>
</feature>
<dbReference type="PANTHER" id="PTHR46515">
    <property type="entry name" value="TATA ELEMENT MODULATORY FACTOR TMF1"/>
    <property type="match status" value="1"/>
</dbReference>
<evidence type="ECO:0000313" key="5">
    <source>
        <dbReference type="EMBL" id="KAG2905896.1"/>
    </source>
</evidence>
<gene>
    <name evidence="9" type="ORF">PC110_g11624</name>
    <name evidence="4" type="ORF">PC113_g15267</name>
    <name evidence="5" type="ORF">PC115_g14468</name>
    <name evidence="6" type="ORF">PC117_g15933</name>
    <name evidence="7" type="ORF">PC118_g15090</name>
    <name evidence="8" type="ORF">PC129_g15797</name>
</gene>
<feature type="compositionally biased region" description="Acidic residues" evidence="2">
    <location>
        <begin position="132"/>
        <end position="142"/>
    </location>
</feature>
<dbReference type="EMBL" id="RCML01000572">
    <property type="protein sequence ID" value="KAG2973520.1"/>
    <property type="molecule type" value="Genomic_DNA"/>
</dbReference>
<dbReference type="PANTHER" id="PTHR46515:SF1">
    <property type="entry name" value="TATA ELEMENT MODULATORY FACTOR"/>
    <property type="match status" value="1"/>
</dbReference>
<accession>A0A329S601</accession>
<evidence type="ECO:0000313" key="4">
    <source>
        <dbReference type="EMBL" id="KAG2852179.1"/>
    </source>
</evidence>
<keyword evidence="10" id="KW-1185">Reference proteome</keyword>
<reference evidence="9 10" key="1">
    <citation type="submission" date="2018-01" db="EMBL/GenBank/DDBJ databases">
        <title>Draft genome of the strawberry crown rot pathogen Phytophthora cactorum.</title>
        <authorList>
            <person name="Armitage A.D."/>
            <person name="Lysoe E."/>
            <person name="Nellist C.F."/>
            <person name="Harrison R.J."/>
            <person name="Brurberg M.B."/>
        </authorList>
    </citation>
    <scope>NUCLEOTIDE SEQUENCE [LARGE SCALE GENOMIC DNA]</scope>
    <source>
        <strain evidence="9 10">10300</strain>
    </source>
</reference>
<protein>
    <recommendedName>
        <fullName evidence="3">TATA element modulatory factor 1 TATA binding domain-containing protein</fullName>
    </recommendedName>
</protein>
<feature type="compositionally biased region" description="Polar residues" evidence="2">
    <location>
        <begin position="374"/>
        <end position="387"/>
    </location>
</feature>
<dbReference type="InterPro" id="IPR052602">
    <property type="entry name" value="Growth_transcription_reg"/>
</dbReference>
<dbReference type="GO" id="GO:0005794">
    <property type="term" value="C:Golgi apparatus"/>
    <property type="evidence" value="ECO:0007669"/>
    <property type="project" value="TreeGrafter"/>
</dbReference>
<dbReference type="OrthoDB" id="74178at2759"/>
<feature type="compositionally biased region" description="Basic and acidic residues" evidence="2">
    <location>
        <begin position="106"/>
        <end position="115"/>
    </location>
</feature>
<feature type="region of interest" description="Disordered" evidence="2">
    <location>
        <begin position="602"/>
        <end position="647"/>
    </location>
</feature>
<proteinExistence type="predicted"/>
<feature type="compositionally biased region" description="Acidic residues" evidence="2">
    <location>
        <begin position="177"/>
        <end position="203"/>
    </location>
</feature>
<dbReference type="EMBL" id="RCMV01000751">
    <property type="protein sequence ID" value="KAG3213264.1"/>
    <property type="molecule type" value="Genomic_DNA"/>
</dbReference>
<dbReference type="AlphaFoldDB" id="A0A329S601"/>
<evidence type="ECO:0000313" key="10">
    <source>
        <dbReference type="Proteomes" id="UP000251314"/>
    </source>
</evidence>
<feature type="coiled-coil region" evidence="1">
    <location>
        <begin position="734"/>
        <end position="827"/>
    </location>
</feature>
<feature type="domain" description="TATA element modulatory factor 1 TATA binding" evidence="3">
    <location>
        <begin position="723"/>
        <end position="835"/>
    </location>
</feature>
<keyword evidence="1" id="KW-0175">Coiled coil</keyword>
<dbReference type="InterPro" id="IPR022091">
    <property type="entry name" value="TMF_TATA-bd"/>
</dbReference>
<dbReference type="Pfam" id="PF12325">
    <property type="entry name" value="TMF_TATA_bd"/>
    <property type="match status" value="1"/>
</dbReference>
<dbReference type="Proteomes" id="UP000735874">
    <property type="component" value="Unassembled WGS sequence"/>
</dbReference>
<evidence type="ECO:0000313" key="9">
    <source>
        <dbReference type="EMBL" id="RAW32039.1"/>
    </source>
</evidence>
<dbReference type="Proteomes" id="UP000697107">
    <property type="component" value="Unassembled WGS sequence"/>
</dbReference>
<dbReference type="Proteomes" id="UP000251314">
    <property type="component" value="Unassembled WGS sequence"/>
</dbReference>
<feature type="region of interest" description="Disordered" evidence="2">
    <location>
        <begin position="369"/>
        <end position="389"/>
    </location>
</feature>
<evidence type="ECO:0000313" key="8">
    <source>
        <dbReference type="EMBL" id="KAG3213264.1"/>
    </source>
</evidence>
<evidence type="ECO:0000313" key="7">
    <source>
        <dbReference type="EMBL" id="KAG2973520.1"/>
    </source>
</evidence>
<dbReference type="EMBL" id="RCMK01000548">
    <property type="protein sequence ID" value="KAG2922652.1"/>
    <property type="molecule type" value="Genomic_DNA"/>
</dbReference>
<name>A0A329S601_9STRA</name>
<evidence type="ECO:0000256" key="2">
    <source>
        <dbReference type="SAM" id="MobiDB-lite"/>
    </source>
</evidence>
<sequence>MSSQWGGWGTKLNVTSIVSQGLEQVRSLREDVEKSFDQVVTGAPGARVPLPQAAAIKTSGEQIEDTITDNEADETKLEVGETLLGDKANPNELLEEKAGAAAVVIEKPEEPKDEAAIETTQGEQEGEKEAKQEEEDDVDTLEEQPGAQQHIEDQSEEETEADAEVEDGMGEKTPEVEVSDTDAGEDEEEEEKEVEEKEEEEKEEKEAVEGDDVSEDVAALRKELEVRESQLLATSATIQELHDELDKTCHREVAAVERAQFLTEQLENMRHEVAKLTQLHRDTSSSQSADVQALQVALAEKEEKLSGLLDEGQALSVKQAQLEQRLRTLRKEKDELEERALKLQSQCESSTQEVKDLASKLKASEEEKTRLAQENRQLTSSANTTSVKVEKAERIAQEATQQLEKLQTQVEQLTQEVSRKNDEIERLKTATKSNEALSLEKEELHHTIQFLQDNIRDLEKEAARREEMARVEIADLKRKWQDAVGRVDMLGLSVSEATQPLLRQIHTLQEEQRTRQECWKTTESTLLAQIEEATEQRRAVEQEKLGMEQELQELERKVEESELEVTRKQAALDRAQEEAESAKAEARELRGQADALQIDLNQAKHQRDAEAEAKQQLQTRLDNAEKSSKKLEASATATAELEQARERETQLRQDLEWHQQEVLRLKSATSQPAPPLSTGSTSSQLYARRSIDSEQFNGSDGTLSSEASILKTTLETTMGDSLSSNGNNTSVLGLSQLQQRLRLREGENRMLKQQLEALEARQKQTTDEIVRLSTRNALLESGEAQREQTQLELAKLQEHQVVLLELFGEKEEQVEELQAEVSELKAFYRKQLDTLASHNEQQQKQREEQQH</sequence>
<dbReference type="VEuPathDB" id="FungiDB:PC110_g11624"/>
<dbReference type="EMBL" id="RCMG01000558">
    <property type="protein sequence ID" value="KAG2852179.1"/>
    <property type="molecule type" value="Genomic_DNA"/>
</dbReference>
<dbReference type="GO" id="GO:0005783">
    <property type="term" value="C:endoplasmic reticulum"/>
    <property type="evidence" value="ECO:0007669"/>
    <property type="project" value="TreeGrafter"/>
</dbReference>
<reference evidence="4" key="2">
    <citation type="submission" date="2018-10" db="EMBL/GenBank/DDBJ databases">
        <title>Effector identification in a new, highly contiguous assembly of the strawberry crown rot pathogen Phytophthora cactorum.</title>
        <authorList>
            <person name="Armitage A.D."/>
            <person name="Nellist C.F."/>
            <person name="Bates H."/>
            <person name="Vickerstaff R.J."/>
            <person name="Harrison R.J."/>
        </authorList>
    </citation>
    <scope>NUCLEOTIDE SEQUENCE</scope>
    <source>
        <strain evidence="4">15-7</strain>
        <strain evidence="5">4032</strain>
        <strain evidence="6">4040</strain>
        <strain evidence="7">P415</strain>
        <strain evidence="8">P421</strain>
    </source>
</reference>
<feature type="region of interest" description="Disordered" evidence="2">
    <location>
        <begin position="104"/>
        <end position="221"/>
    </location>
</feature>
<organism evidence="9 10">
    <name type="scientific">Phytophthora cactorum</name>
    <dbReference type="NCBI Taxonomy" id="29920"/>
    <lineage>
        <taxon>Eukaryota</taxon>
        <taxon>Sar</taxon>
        <taxon>Stramenopiles</taxon>
        <taxon>Oomycota</taxon>
        <taxon>Peronosporomycetes</taxon>
        <taxon>Peronosporales</taxon>
        <taxon>Peronosporaceae</taxon>
        <taxon>Phytophthora</taxon>
    </lineage>
</organism>
<dbReference type="Proteomes" id="UP000774804">
    <property type="component" value="Unassembled WGS sequence"/>
</dbReference>
<evidence type="ECO:0000313" key="6">
    <source>
        <dbReference type="EMBL" id="KAG2922652.1"/>
    </source>
</evidence>
<dbReference type="EMBL" id="RCMI01000553">
    <property type="protein sequence ID" value="KAG2905896.1"/>
    <property type="molecule type" value="Genomic_DNA"/>
</dbReference>
<dbReference type="STRING" id="29920.A0A329S601"/>
<evidence type="ECO:0000259" key="3">
    <source>
        <dbReference type="Pfam" id="PF12325"/>
    </source>
</evidence>
<evidence type="ECO:0000256" key="1">
    <source>
        <dbReference type="SAM" id="Coils"/>
    </source>
</evidence>
<dbReference type="Proteomes" id="UP000760860">
    <property type="component" value="Unassembled WGS sequence"/>
</dbReference>
<dbReference type="EMBL" id="MJFZ01000295">
    <property type="protein sequence ID" value="RAW32039.1"/>
    <property type="molecule type" value="Genomic_DNA"/>
</dbReference>
<feature type="compositionally biased region" description="Basic and acidic residues" evidence="2">
    <location>
        <begin position="622"/>
        <end position="632"/>
    </location>
</feature>
<dbReference type="Proteomes" id="UP000736787">
    <property type="component" value="Unassembled WGS sequence"/>
</dbReference>